<evidence type="ECO:0000313" key="2">
    <source>
        <dbReference type="EMBL" id="NMN02663.1"/>
    </source>
</evidence>
<organism evidence="2 3">
    <name type="scientific">Bifidobacterium panos</name>
    <dbReference type="NCBI Taxonomy" id="2675321"/>
    <lineage>
        <taxon>Bacteria</taxon>
        <taxon>Bacillati</taxon>
        <taxon>Actinomycetota</taxon>
        <taxon>Actinomycetes</taxon>
        <taxon>Bifidobacteriales</taxon>
        <taxon>Bifidobacteriaceae</taxon>
        <taxon>Bifidobacterium</taxon>
    </lineage>
</organism>
<dbReference type="InterPro" id="IPR025420">
    <property type="entry name" value="DUF4143"/>
</dbReference>
<keyword evidence="3" id="KW-1185">Reference proteome</keyword>
<accession>A0ABX1T1Z5</accession>
<gene>
    <name evidence="2" type="ORF">G1C94_1285</name>
</gene>
<dbReference type="Proteomes" id="UP000553756">
    <property type="component" value="Unassembled WGS sequence"/>
</dbReference>
<protein>
    <submittedName>
        <fullName evidence="2">AAA family ATPase</fullName>
    </submittedName>
</protein>
<name>A0ABX1T1Z5_9BIFI</name>
<evidence type="ECO:0000259" key="1">
    <source>
        <dbReference type="Pfam" id="PF13635"/>
    </source>
</evidence>
<proteinExistence type="predicted"/>
<dbReference type="EMBL" id="JAAIIJ010000025">
    <property type="protein sequence ID" value="NMN02663.1"/>
    <property type="molecule type" value="Genomic_DNA"/>
</dbReference>
<comment type="caution">
    <text evidence="2">The sequence shown here is derived from an EMBL/GenBank/DDBJ whole genome shotgun (WGS) entry which is preliminary data.</text>
</comment>
<evidence type="ECO:0000313" key="3">
    <source>
        <dbReference type="Proteomes" id="UP000553756"/>
    </source>
</evidence>
<reference evidence="2 3" key="1">
    <citation type="submission" date="2020-02" db="EMBL/GenBank/DDBJ databases">
        <title>Characterization of phylogenetic diversity of novel bifidobacterial species isolated in Czech ZOOs.</title>
        <authorList>
            <person name="Lugli G.A."/>
            <person name="Vera N.B."/>
            <person name="Ventura M."/>
        </authorList>
    </citation>
    <scope>NUCLEOTIDE SEQUENCE [LARGE SCALE GENOMIC DNA]</scope>
    <source>
        <strain evidence="2 3">DSM 109963</strain>
    </source>
</reference>
<dbReference type="Pfam" id="PF13635">
    <property type="entry name" value="DUF4143"/>
    <property type="match status" value="1"/>
</dbReference>
<sequence>MIPTAQAAYLGDRNPNLGVIYENVVAQELTAQGVPLYYYMAKKRGEIDFIADTNGDGVMPIEVKSGNDYNTHAAIDALLANPEYRVDEGVVLSRSNVSRTGGVLNLPLYAIWCLSSVLDLAAEGARPATPFIMSWN</sequence>
<dbReference type="RefSeq" id="WP_172146673.1">
    <property type="nucleotide sequence ID" value="NZ_JAAIIJ010000025.1"/>
</dbReference>
<feature type="domain" description="DUF4143" evidence="1">
    <location>
        <begin position="10"/>
        <end position="66"/>
    </location>
</feature>